<sequence>MEADHTGSLKCMATTTTGSQTFIMYTDADGNSGVQLLSPEAQAQTLGEDGTLDTALDGGDPIDFMITIENYGGKKVFDIPISLDIMVMDLTEGFTIDASWKGYDVFSMDLRRAGTEEVFREMIACEDGMKGDSEDDG</sequence>
<proteinExistence type="predicted"/>
<evidence type="ECO:0000313" key="1">
    <source>
        <dbReference type="EMBL" id="MFD0946885.1"/>
    </source>
</evidence>
<keyword evidence="2" id="KW-1185">Reference proteome</keyword>
<accession>A0ABW3H862</accession>
<dbReference type="Proteomes" id="UP001596977">
    <property type="component" value="Unassembled WGS sequence"/>
</dbReference>
<comment type="caution">
    <text evidence="1">The sequence shown here is derived from an EMBL/GenBank/DDBJ whole genome shotgun (WGS) entry which is preliminary data.</text>
</comment>
<organism evidence="1 2">
    <name type="scientific">Sphingomonas canadensis</name>
    <dbReference type="NCBI Taxonomy" id="1219257"/>
    <lineage>
        <taxon>Bacteria</taxon>
        <taxon>Pseudomonadati</taxon>
        <taxon>Pseudomonadota</taxon>
        <taxon>Alphaproteobacteria</taxon>
        <taxon>Sphingomonadales</taxon>
        <taxon>Sphingomonadaceae</taxon>
        <taxon>Sphingomonas</taxon>
    </lineage>
</organism>
<protein>
    <submittedName>
        <fullName evidence="1">Uncharacterized protein</fullName>
    </submittedName>
</protein>
<gene>
    <name evidence="1" type="ORF">ACFQ1E_11095</name>
</gene>
<reference evidence="2" key="1">
    <citation type="journal article" date="2019" name="Int. J. Syst. Evol. Microbiol.">
        <title>The Global Catalogue of Microorganisms (GCM) 10K type strain sequencing project: providing services to taxonomists for standard genome sequencing and annotation.</title>
        <authorList>
            <consortium name="The Broad Institute Genomics Platform"/>
            <consortium name="The Broad Institute Genome Sequencing Center for Infectious Disease"/>
            <person name="Wu L."/>
            <person name="Ma J."/>
        </authorList>
    </citation>
    <scope>NUCLEOTIDE SEQUENCE [LARGE SCALE GENOMIC DNA]</scope>
    <source>
        <strain evidence="2">CCUG 62982</strain>
    </source>
</reference>
<name>A0ABW3H862_9SPHN</name>
<dbReference type="EMBL" id="JBHTJG010000004">
    <property type="protein sequence ID" value="MFD0946885.1"/>
    <property type="molecule type" value="Genomic_DNA"/>
</dbReference>
<dbReference type="RefSeq" id="WP_264943999.1">
    <property type="nucleotide sequence ID" value="NZ_JAPDRA010000004.1"/>
</dbReference>
<evidence type="ECO:0000313" key="2">
    <source>
        <dbReference type="Proteomes" id="UP001596977"/>
    </source>
</evidence>